<reference evidence="2" key="1">
    <citation type="journal article" date="2012" name="Nature">
        <title>The oyster genome reveals stress adaptation and complexity of shell formation.</title>
        <authorList>
            <person name="Zhang G."/>
            <person name="Fang X."/>
            <person name="Guo X."/>
            <person name="Li L."/>
            <person name="Luo R."/>
            <person name="Xu F."/>
            <person name="Yang P."/>
            <person name="Zhang L."/>
            <person name="Wang X."/>
            <person name="Qi H."/>
            <person name="Xiong Z."/>
            <person name="Que H."/>
            <person name="Xie Y."/>
            <person name="Holland P.W."/>
            <person name="Paps J."/>
            <person name="Zhu Y."/>
            <person name="Wu F."/>
            <person name="Chen Y."/>
            <person name="Wang J."/>
            <person name="Peng C."/>
            <person name="Meng J."/>
            <person name="Yang L."/>
            <person name="Liu J."/>
            <person name="Wen B."/>
            <person name="Zhang N."/>
            <person name="Huang Z."/>
            <person name="Zhu Q."/>
            <person name="Feng Y."/>
            <person name="Mount A."/>
            <person name="Hedgecock D."/>
            <person name="Xu Z."/>
            <person name="Liu Y."/>
            <person name="Domazet-Loso T."/>
            <person name="Du Y."/>
            <person name="Sun X."/>
            <person name="Zhang S."/>
            <person name="Liu B."/>
            <person name="Cheng P."/>
            <person name="Jiang X."/>
            <person name="Li J."/>
            <person name="Fan D."/>
            <person name="Wang W."/>
            <person name="Fu W."/>
            <person name="Wang T."/>
            <person name="Wang B."/>
            <person name="Zhang J."/>
            <person name="Peng Z."/>
            <person name="Li Y."/>
            <person name="Li N."/>
            <person name="Wang J."/>
            <person name="Chen M."/>
            <person name="He Y."/>
            <person name="Tan F."/>
            <person name="Song X."/>
            <person name="Zheng Q."/>
            <person name="Huang R."/>
            <person name="Yang H."/>
            <person name="Du X."/>
            <person name="Chen L."/>
            <person name="Yang M."/>
            <person name="Gaffney P.M."/>
            <person name="Wang S."/>
            <person name="Luo L."/>
            <person name="She Z."/>
            <person name="Ming Y."/>
            <person name="Huang W."/>
            <person name="Zhang S."/>
            <person name="Huang B."/>
            <person name="Zhang Y."/>
            <person name="Qu T."/>
            <person name="Ni P."/>
            <person name="Miao G."/>
            <person name="Wang J."/>
            <person name="Wang Q."/>
            <person name="Steinberg C.E."/>
            <person name="Wang H."/>
            <person name="Li N."/>
            <person name="Qian L."/>
            <person name="Zhang G."/>
            <person name="Li Y."/>
            <person name="Yang H."/>
            <person name="Liu X."/>
            <person name="Wang J."/>
            <person name="Yin Y."/>
            <person name="Wang J."/>
        </authorList>
    </citation>
    <scope>NUCLEOTIDE SEQUENCE [LARGE SCALE GENOMIC DNA]</scope>
    <source>
        <strain evidence="2">05x7-T-G4-1.051#20</strain>
    </source>
</reference>
<feature type="compositionally biased region" description="Polar residues" evidence="1">
    <location>
        <begin position="83"/>
        <end position="95"/>
    </location>
</feature>
<name>K1RIS7_MAGGI</name>
<feature type="region of interest" description="Disordered" evidence="1">
    <location>
        <begin position="29"/>
        <end position="67"/>
    </location>
</feature>
<evidence type="ECO:0000256" key="1">
    <source>
        <dbReference type="SAM" id="MobiDB-lite"/>
    </source>
</evidence>
<feature type="region of interest" description="Disordered" evidence="1">
    <location>
        <begin position="82"/>
        <end position="244"/>
    </location>
</feature>
<dbReference type="AlphaFoldDB" id="K1RIS7"/>
<protein>
    <submittedName>
        <fullName evidence="2">Uncharacterized protein</fullName>
    </submittedName>
</protein>
<feature type="compositionally biased region" description="Basic and acidic residues" evidence="1">
    <location>
        <begin position="149"/>
        <end position="215"/>
    </location>
</feature>
<organism evidence="2">
    <name type="scientific">Magallana gigas</name>
    <name type="common">Pacific oyster</name>
    <name type="synonym">Crassostrea gigas</name>
    <dbReference type="NCBI Taxonomy" id="29159"/>
    <lineage>
        <taxon>Eukaryota</taxon>
        <taxon>Metazoa</taxon>
        <taxon>Spiralia</taxon>
        <taxon>Lophotrochozoa</taxon>
        <taxon>Mollusca</taxon>
        <taxon>Bivalvia</taxon>
        <taxon>Autobranchia</taxon>
        <taxon>Pteriomorphia</taxon>
        <taxon>Ostreida</taxon>
        <taxon>Ostreoidea</taxon>
        <taxon>Ostreidae</taxon>
        <taxon>Magallana</taxon>
    </lineage>
</organism>
<feature type="compositionally biased region" description="Acidic residues" evidence="1">
    <location>
        <begin position="121"/>
        <end position="130"/>
    </location>
</feature>
<dbReference type="InParanoid" id="K1RIS7"/>
<feature type="compositionally biased region" description="Basic and acidic residues" evidence="1">
    <location>
        <begin position="223"/>
        <end position="239"/>
    </location>
</feature>
<dbReference type="HOGENOM" id="CLU_974037_0_0_1"/>
<proteinExistence type="predicted"/>
<gene>
    <name evidence="2" type="ORF">CGI_10018968</name>
</gene>
<feature type="compositionally biased region" description="Low complexity" evidence="1">
    <location>
        <begin position="48"/>
        <end position="59"/>
    </location>
</feature>
<sequence length="286" mass="32822">MLAFVTIYSSKGIKYPLLLGDAGEMSNKAGKSKLMTKETAGEKSKQRNNAANESVEESNLSTEDAARACKTNNEGLVYIEVDFTNQSKRSRTNQAPVIHGEDNRTEYTFVDFSKKAPPITDADDKEEDQEERQVRKQVNREISGQVQRKSREGSSNRTQERSQDSSRGNSREISQERSRGKLQERSQESLRGKPSEKSQDKPKEHPEDGSCREISRSTPLARGPEESRRRSQERSRENDTSPTRLLYDIVNHMFHLQMTMQNINHELQSQTDILRSMRDQRVDRNR</sequence>
<dbReference type="EMBL" id="JH818639">
    <property type="protein sequence ID" value="EKC34096.1"/>
    <property type="molecule type" value="Genomic_DNA"/>
</dbReference>
<feature type="compositionally biased region" description="Basic and acidic residues" evidence="1">
    <location>
        <begin position="35"/>
        <end position="45"/>
    </location>
</feature>
<accession>K1RIS7</accession>
<evidence type="ECO:0000313" key="2">
    <source>
        <dbReference type="EMBL" id="EKC34096.1"/>
    </source>
</evidence>